<comment type="caution">
    <text evidence="1">The sequence shown here is derived from an EMBL/GenBank/DDBJ whole genome shotgun (WGS) entry which is preliminary data.</text>
</comment>
<evidence type="ECO:0000313" key="2">
    <source>
        <dbReference type="Proteomes" id="UP001148662"/>
    </source>
</evidence>
<dbReference type="Proteomes" id="UP001148662">
    <property type="component" value="Unassembled WGS sequence"/>
</dbReference>
<proteinExistence type="predicted"/>
<gene>
    <name evidence="1" type="ORF">NM688_g4368</name>
</gene>
<dbReference type="EMBL" id="JANHOG010000714">
    <property type="protein sequence ID" value="KAJ3552038.1"/>
    <property type="molecule type" value="Genomic_DNA"/>
</dbReference>
<reference evidence="1" key="1">
    <citation type="submission" date="2022-07" db="EMBL/GenBank/DDBJ databases">
        <title>Genome Sequence of Phlebia brevispora.</title>
        <authorList>
            <person name="Buettner E."/>
        </authorList>
    </citation>
    <scope>NUCLEOTIDE SEQUENCE</scope>
    <source>
        <strain evidence="1">MPL23</strain>
    </source>
</reference>
<organism evidence="1 2">
    <name type="scientific">Phlebia brevispora</name>
    <dbReference type="NCBI Taxonomy" id="194682"/>
    <lineage>
        <taxon>Eukaryota</taxon>
        <taxon>Fungi</taxon>
        <taxon>Dikarya</taxon>
        <taxon>Basidiomycota</taxon>
        <taxon>Agaricomycotina</taxon>
        <taxon>Agaricomycetes</taxon>
        <taxon>Polyporales</taxon>
        <taxon>Meruliaceae</taxon>
        <taxon>Phlebia</taxon>
    </lineage>
</organism>
<name>A0ACC1T2V0_9APHY</name>
<sequence length="1142" mass="129580">MERLLAHAQISPAFRHGLNKSFGPHKPRLPDMLYGTLEATSTPLPVELWDTIVEVFSLGSCHRTRRPKVHHDGHWRELCGIALVCTRWARKLERELSVTPIVLYTHQDAISISTILYARERYIIGHRIRGYPDIVEQLRTPYVHQVPLHMMPALELSAKDINFKMSNSGLLPQGQNVTSIHKSLPWSHPFFSTGIRRLRLDDMHFRSFRHLLRLIREMPSLTKVECWNVRWDMLSPGTGELPSPTFFLARDDTSQSVHFVTIRCTDDKAALWLSTCLGLTREDILDRRDANSLVAFASPWINVPRIAWRTTDSIFAPPMYASLTPRMGKNQQRRVKAIAFQVGKDGYDNWSLFDWPKIEVQLATLDTLQVVLVAFESYDLLYKYRSAVLSLMVELRNSRIQLKFAFDRSESRSLSPSWIQASLTEDNIQEIGEPVTGYRGWTVFLIPIFAVRPLEVYTASHAAFSSRAGVGAVSAFAPPSVDIQRDLIYSHFPMSQPSSSNHESKLYLHFYRTYNLVFLTQLSYHRRAACDLRFSPSCSRCAFLQIIMRMLEGISHEEWVQASWTKGVIEMIAKNVEDIDVIYTPHVGWKVQNSLIAERSLSPVIKEAHINSAATSPIKLSVVNLISDGLRLYCATVGLAETHEIKHSSDERESTGRVYETSRAISFTFDGGSEVGGELFEQRLPPTNRPTRPHPHIPVSVPGMIINTVVGLQLPIELYDTIIELFSLGSCHRTRLPKIHGHRCQSEQECTRKYVGCSRRELCQIALVCRRWARLLKAELSPIPPIVLNNRYDLITHSSILPSSEHNIIGSKVKGYPDITEQLQTPWIHGIPLRLLPAIRLSTSDVYLHLRNSSPFPPGQKVASIHRLLPRSLPCFSSGIRTLSLSSVHFRSFEHLLRFIKEMPSLKDVVFENVSWAVLSIRTSEIPAPASFLARDDPSQEVCFEMSTCTNDKGAFWLSTHLGLTREDILDQTDADSLVAMISPWMKMMRSSKRQKDSIDAHPLYVSLTPRTGRNQRRKVWSIAFAVGSDHERSQLDWAQICTHLAALTALEVILLAFHSYDLLRECCSTILPLTTFLSIFPHIKLKIAFRRDDLDDEWIEASLIEGGIKTIGKPFYGAQSWAQLLPESQPGSATGITIPYP</sequence>
<keyword evidence="2" id="KW-1185">Reference proteome</keyword>
<accession>A0ACC1T2V0</accession>
<evidence type="ECO:0000313" key="1">
    <source>
        <dbReference type="EMBL" id="KAJ3552038.1"/>
    </source>
</evidence>
<protein>
    <submittedName>
        <fullName evidence="1">Uncharacterized protein</fullName>
    </submittedName>
</protein>